<feature type="compositionally biased region" description="Low complexity" evidence="3">
    <location>
        <begin position="1054"/>
        <end position="1063"/>
    </location>
</feature>
<comment type="subcellular location">
    <subcellularLocation>
        <location evidence="1">Cytoplasm</location>
    </subcellularLocation>
</comment>
<feature type="compositionally biased region" description="Basic and acidic residues" evidence="3">
    <location>
        <begin position="704"/>
        <end position="719"/>
    </location>
</feature>
<dbReference type="Pfam" id="PF08736">
    <property type="entry name" value="FA"/>
    <property type="match status" value="1"/>
</dbReference>
<feature type="compositionally biased region" description="Low complexity" evidence="3">
    <location>
        <begin position="449"/>
        <end position="458"/>
    </location>
</feature>
<dbReference type="Proteomes" id="UP001347796">
    <property type="component" value="Unassembled WGS sequence"/>
</dbReference>
<gene>
    <name evidence="5" type="ORF">SNE40_012499</name>
</gene>
<feature type="compositionally biased region" description="Polar residues" evidence="3">
    <location>
        <begin position="957"/>
        <end position="975"/>
    </location>
</feature>
<dbReference type="Pfam" id="PF00373">
    <property type="entry name" value="FERM_M"/>
    <property type="match status" value="1"/>
</dbReference>
<feature type="compositionally biased region" description="Polar residues" evidence="3">
    <location>
        <begin position="633"/>
        <end position="646"/>
    </location>
</feature>
<feature type="compositionally biased region" description="Basic and acidic residues" evidence="3">
    <location>
        <begin position="568"/>
        <end position="577"/>
    </location>
</feature>
<evidence type="ECO:0000313" key="5">
    <source>
        <dbReference type="EMBL" id="KAK6180320.1"/>
    </source>
</evidence>
<dbReference type="PRINTS" id="PR00935">
    <property type="entry name" value="BAND41"/>
</dbReference>
<feature type="compositionally biased region" description="Basic residues" evidence="3">
    <location>
        <begin position="611"/>
        <end position="625"/>
    </location>
</feature>
<feature type="domain" description="FERM" evidence="4">
    <location>
        <begin position="30"/>
        <end position="311"/>
    </location>
</feature>
<dbReference type="InterPro" id="IPR011993">
    <property type="entry name" value="PH-like_dom_sf"/>
</dbReference>
<keyword evidence="2" id="KW-0963">Cytoplasm</keyword>
<dbReference type="GO" id="GO:0005737">
    <property type="term" value="C:cytoplasm"/>
    <property type="evidence" value="ECO:0007669"/>
    <property type="project" value="UniProtKB-SubCell"/>
</dbReference>
<organism evidence="5 6">
    <name type="scientific">Patella caerulea</name>
    <name type="common">Rayed Mediterranean limpet</name>
    <dbReference type="NCBI Taxonomy" id="87958"/>
    <lineage>
        <taxon>Eukaryota</taxon>
        <taxon>Metazoa</taxon>
        <taxon>Spiralia</taxon>
        <taxon>Lophotrochozoa</taxon>
        <taxon>Mollusca</taxon>
        <taxon>Gastropoda</taxon>
        <taxon>Patellogastropoda</taxon>
        <taxon>Patelloidea</taxon>
        <taxon>Patellidae</taxon>
        <taxon>Patella</taxon>
    </lineage>
</organism>
<feature type="compositionally biased region" description="Pro residues" evidence="3">
    <location>
        <begin position="943"/>
        <end position="956"/>
    </location>
</feature>
<dbReference type="FunFam" id="1.20.80.10:FF:000003">
    <property type="entry name" value="Tyrosine-protein phosphatase non-receptor type 4"/>
    <property type="match status" value="1"/>
</dbReference>
<feature type="compositionally biased region" description="Polar residues" evidence="3">
    <location>
        <begin position="917"/>
        <end position="941"/>
    </location>
</feature>
<dbReference type="PROSITE" id="PS00660">
    <property type="entry name" value="FERM_1"/>
    <property type="match status" value="1"/>
</dbReference>
<dbReference type="GO" id="GO:0031032">
    <property type="term" value="P:actomyosin structure organization"/>
    <property type="evidence" value="ECO:0007669"/>
    <property type="project" value="TreeGrafter"/>
</dbReference>
<feature type="compositionally biased region" description="Polar residues" evidence="3">
    <location>
        <begin position="875"/>
        <end position="892"/>
    </location>
</feature>
<dbReference type="Gene3D" id="3.10.20.90">
    <property type="entry name" value="Phosphatidylinositol 3-kinase Catalytic Subunit, Chain A, domain 1"/>
    <property type="match status" value="1"/>
</dbReference>
<feature type="compositionally biased region" description="Polar residues" evidence="3">
    <location>
        <begin position="785"/>
        <end position="794"/>
    </location>
</feature>
<feature type="compositionally biased region" description="Polar residues" evidence="3">
    <location>
        <begin position="1064"/>
        <end position="1073"/>
    </location>
</feature>
<dbReference type="SMART" id="SM01196">
    <property type="entry name" value="FERM_C"/>
    <property type="match status" value="1"/>
</dbReference>
<evidence type="ECO:0000256" key="2">
    <source>
        <dbReference type="ARBA" id="ARBA00022490"/>
    </source>
</evidence>
<dbReference type="InterPro" id="IPR019749">
    <property type="entry name" value="Band_41_domain"/>
</dbReference>
<dbReference type="EMBL" id="JAZGQO010000008">
    <property type="protein sequence ID" value="KAK6180320.1"/>
    <property type="molecule type" value="Genomic_DNA"/>
</dbReference>
<feature type="compositionally biased region" description="Low complexity" evidence="3">
    <location>
        <begin position="903"/>
        <end position="916"/>
    </location>
</feature>
<feature type="compositionally biased region" description="Polar residues" evidence="3">
    <location>
        <begin position="406"/>
        <end position="415"/>
    </location>
</feature>
<feature type="compositionally biased region" description="Polar residues" evidence="3">
    <location>
        <begin position="988"/>
        <end position="1027"/>
    </location>
</feature>
<sequence>MSRRFRLSRLLPRFLRGDKDKRFVDKNGEGACTVLFLDDTELPVTIKNSCKGQVLLDKVFLHLNIHEKDYFGLRFVDQAGQTHWLEPTKSLSSQLKACSLPFTFYFGVKFYAADPCKLREEITRYLFFLQVKRDILQGRLPVTYDEAKELCAYAVQSELGDFDPNRYTSGYISEFRFLPNQTEELEDELAALHKRLVGQVPAIAEYRYLEKAKWLEMYGVDLHPVLGEKSLEYFLGLTPTGIVVFKNKAKIGNYFWPRISKVTFKGKVFIIKVRDKSNDEHSYAFELQTKSACKHLWKCCVEHHAFFRLTRVHDGSNTTKIFSLGSKHRYSGRTERQAQADQLTHNTSQSVIRVASRRQQRRINSDTRLNDNSNRIQITDGGHVTMVMAPEPVRAPRHRSLPELQGTESPRSTRSAPWENNYEGGLYTTGNSPISARSDKMFFPRHNRGVSGSDSESGVSHRRKYFPSSRKGSDGESDVSIPRRRRREGLDSGSESDVSYRFALQNRRNRNSNDNILQDRSELPPMMFPFADKENRPNGSVPSLHSAPGGDAKQRRRRRRSKSPGNKRPPEELKQHFEYDLVDTEGMTDEQLKDIAFVSVETKAEPFRVRLSPRSRQKARVNRHRSFGETDRYSQNSKSDIQSAPTVTMPAHQSGLRTKSYSGLANQNQDNVLPPTGYSNYSNNYRDNQNGRPPHHRGQNSAYREQDRESSAANGDHRRNLTQQSSSGGVNRRDMEQKSSAGSVSRRDPSCRNNYEQSGMKPRPSENEASFNRRSYISDDIPNVDISQHSNYSNPADRDNSNRYGNPRQERQDRFSSYSNKSYEAAQKSFNQDTERTRNSAERSRNSAERSRNSAERSRNSAERNSRNSPERSYRGSSGINYNSTDYQTQQEYAVPDRSHFRSSSQIQQTPQSTSSNYPNSQQRPQSAVYNSSYSRNTSATNPPLPASSYNPPPQHPNTSPRNPRYTTANNNNIPSKPGVIYNNNNNSDYRNPSASNQGQDLSYRSNGNQSISSDYHGQNGRQTYRPQVNHAGTPPRNTSTPPRSMGYLPPSHPSNLPSPSASEPSAVNRSLSSSMNSEVMAHMMRTNRYNSDLCTEL</sequence>
<feature type="compositionally biased region" description="Polar residues" evidence="3">
    <location>
        <begin position="655"/>
        <end position="691"/>
    </location>
</feature>
<dbReference type="FunFam" id="3.10.20.90:FF:000039">
    <property type="entry name" value="Tyrosine-protein phosphatase non-receptor type"/>
    <property type="match status" value="1"/>
</dbReference>
<dbReference type="PANTHER" id="PTHR23280">
    <property type="entry name" value="4.1 G PROTEIN"/>
    <property type="match status" value="1"/>
</dbReference>
<evidence type="ECO:0000259" key="4">
    <source>
        <dbReference type="PROSITE" id="PS50057"/>
    </source>
</evidence>
<comment type="caution">
    <text evidence="5">The sequence shown here is derived from an EMBL/GenBank/DDBJ whole genome shotgun (WGS) entry which is preliminary data.</text>
</comment>
<accession>A0AAN8JRQ7</accession>
<dbReference type="InterPro" id="IPR035963">
    <property type="entry name" value="FERM_2"/>
</dbReference>
<dbReference type="GO" id="GO:0005856">
    <property type="term" value="C:cytoskeleton"/>
    <property type="evidence" value="ECO:0007669"/>
    <property type="project" value="TreeGrafter"/>
</dbReference>
<dbReference type="SUPFAM" id="SSF54236">
    <property type="entry name" value="Ubiquitin-like"/>
    <property type="match status" value="1"/>
</dbReference>
<feature type="region of interest" description="Disordered" evidence="3">
    <location>
        <begin position="609"/>
        <end position="1073"/>
    </location>
</feature>
<feature type="region of interest" description="Disordered" evidence="3">
    <location>
        <begin position="393"/>
        <end position="577"/>
    </location>
</feature>
<dbReference type="InterPro" id="IPR018979">
    <property type="entry name" value="FERM_N"/>
</dbReference>
<feature type="compositionally biased region" description="Basic and acidic residues" evidence="3">
    <location>
        <begin position="833"/>
        <end position="874"/>
    </location>
</feature>
<dbReference type="InterPro" id="IPR000299">
    <property type="entry name" value="FERM_domain"/>
</dbReference>
<feature type="compositionally biased region" description="Polar residues" evidence="3">
    <location>
        <begin position="815"/>
        <end position="832"/>
    </location>
</feature>
<dbReference type="Pfam" id="PF09379">
    <property type="entry name" value="FERM_N"/>
    <property type="match status" value="1"/>
</dbReference>
<dbReference type="SMART" id="SM00295">
    <property type="entry name" value="B41"/>
    <property type="match status" value="1"/>
</dbReference>
<dbReference type="Gene3D" id="2.30.29.30">
    <property type="entry name" value="Pleckstrin-homology domain (PH domain)/Phosphotyrosine-binding domain (PTB)"/>
    <property type="match status" value="1"/>
</dbReference>
<dbReference type="Gene3D" id="1.20.80.10">
    <property type="match status" value="1"/>
</dbReference>
<keyword evidence="6" id="KW-1185">Reference proteome</keyword>
<dbReference type="Pfam" id="PF09380">
    <property type="entry name" value="FERM_C"/>
    <property type="match status" value="1"/>
</dbReference>
<dbReference type="InterPro" id="IPR014352">
    <property type="entry name" value="FERM/acyl-CoA-bd_prot_sf"/>
</dbReference>
<dbReference type="AlphaFoldDB" id="A0AAN8JRQ7"/>
<dbReference type="InterPro" id="IPR029071">
    <property type="entry name" value="Ubiquitin-like_domsf"/>
</dbReference>
<dbReference type="CDD" id="cd14473">
    <property type="entry name" value="FERM_B-lobe"/>
    <property type="match status" value="1"/>
</dbReference>
<feature type="region of interest" description="Disordered" evidence="3">
    <location>
        <begin position="365"/>
        <end position="384"/>
    </location>
</feature>
<dbReference type="SMART" id="SM01195">
    <property type="entry name" value="FA"/>
    <property type="match status" value="1"/>
</dbReference>
<dbReference type="InterPro" id="IPR014847">
    <property type="entry name" value="FA"/>
</dbReference>
<dbReference type="FunFam" id="2.30.29.30:FF:000002">
    <property type="entry name" value="Band 4.1-like protein 5 isoform 1"/>
    <property type="match status" value="1"/>
</dbReference>
<evidence type="ECO:0000256" key="3">
    <source>
        <dbReference type="SAM" id="MobiDB-lite"/>
    </source>
</evidence>
<proteinExistence type="predicted"/>
<dbReference type="InterPro" id="IPR018980">
    <property type="entry name" value="FERM_PH-like_C"/>
</dbReference>
<feature type="region of interest" description="Disordered" evidence="3">
    <location>
        <begin position="327"/>
        <end position="360"/>
    </location>
</feature>
<dbReference type="SUPFAM" id="SSF50729">
    <property type="entry name" value="PH domain-like"/>
    <property type="match status" value="1"/>
</dbReference>
<reference evidence="5 6" key="1">
    <citation type="submission" date="2024-01" db="EMBL/GenBank/DDBJ databases">
        <title>The genome of the rayed Mediterranean limpet Patella caerulea (Linnaeus, 1758).</title>
        <authorList>
            <person name="Anh-Thu Weber A."/>
            <person name="Halstead-Nussloch G."/>
        </authorList>
    </citation>
    <scope>NUCLEOTIDE SEQUENCE [LARGE SCALE GENOMIC DNA]</scope>
    <source>
        <strain evidence="5">AATW-2023a</strain>
        <tissue evidence="5">Whole specimen</tissue>
    </source>
</reference>
<dbReference type="SUPFAM" id="SSF47031">
    <property type="entry name" value="Second domain of FERM"/>
    <property type="match status" value="1"/>
</dbReference>
<name>A0AAN8JRQ7_PATCE</name>
<dbReference type="InterPro" id="IPR019747">
    <property type="entry name" value="FERM_CS"/>
</dbReference>
<dbReference type="PROSITE" id="PS50057">
    <property type="entry name" value="FERM_3"/>
    <property type="match status" value="1"/>
</dbReference>
<dbReference type="InterPro" id="IPR019748">
    <property type="entry name" value="FERM_central"/>
</dbReference>
<dbReference type="PANTHER" id="PTHR23280:SF4">
    <property type="entry name" value="BAND 4.1-LIKE PROTEIN 4A"/>
    <property type="match status" value="1"/>
</dbReference>
<feature type="compositionally biased region" description="Low complexity" evidence="3">
    <location>
        <begin position="1034"/>
        <end position="1045"/>
    </location>
</feature>
<evidence type="ECO:0000313" key="6">
    <source>
        <dbReference type="Proteomes" id="UP001347796"/>
    </source>
</evidence>
<dbReference type="GO" id="GO:0016020">
    <property type="term" value="C:membrane"/>
    <property type="evidence" value="ECO:0007669"/>
    <property type="project" value="UniProtKB-ARBA"/>
</dbReference>
<evidence type="ECO:0000256" key="1">
    <source>
        <dbReference type="ARBA" id="ARBA00004496"/>
    </source>
</evidence>
<dbReference type="CDD" id="cd13186">
    <property type="entry name" value="FERM_C_NBL4_NBL5"/>
    <property type="match status" value="1"/>
</dbReference>
<feature type="compositionally biased region" description="Polar residues" evidence="3">
    <location>
        <begin position="339"/>
        <end position="351"/>
    </location>
</feature>
<protein>
    <recommendedName>
        <fullName evidence="4">FERM domain-containing protein</fullName>
    </recommendedName>
</protein>